<name>A0ABR6GMG2_9BURK</name>
<keyword evidence="2" id="KW-1185">Reference proteome</keyword>
<protein>
    <recommendedName>
        <fullName evidence="3">PIN domain-containing protein</fullName>
    </recommendedName>
</protein>
<sequence>MKRRRVFVDANVIIEAFRVPVWQELSNGCLLETVEEVEREALTGDSGRHGRVIVDATAMRGGLQAVHGVDRSPRNALLNKHPACVDMDPGEQHLFAYLFSTPQPLPPLIVVSSADKGVVVRAGELGWLDQLISLEELLSVCSVSAHKLKRLDEVHGAAFLGNVRTKVRMGIIP</sequence>
<comment type="caution">
    <text evidence="1">The sequence shown here is derived from an EMBL/GenBank/DDBJ whole genome shotgun (WGS) entry which is preliminary data.</text>
</comment>
<evidence type="ECO:0000313" key="2">
    <source>
        <dbReference type="Proteomes" id="UP000574369"/>
    </source>
</evidence>
<dbReference type="EMBL" id="JACHXO010000001">
    <property type="protein sequence ID" value="MBB3193310.1"/>
    <property type="molecule type" value="Genomic_DNA"/>
</dbReference>
<accession>A0ABR6GMG2</accession>
<dbReference type="Proteomes" id="UP000574369">
    <property type="component" value="Unassembled WGS sequence"/>
</dbReference>
<proteinExistence type="predicted"/>
<organism evidence="1 2">
    <name type="scientific">Roseateles terrae</name>
    <dbReference type="NCBI Taxonomy" id="431060"/>
    <lineage>
        <taxon>Bacteria</taxon>
        <taxon>Pseudomonadati</taxon>
        <taxon>Pseudomonadota</taxon>
        <taxon>Betaproteobacteria</taxon>
        <taxon>Burkholderiales</taxon>
        <taxon>Sphaerotilaceae</taxon>
        <taxon>Roseateles</taxon>
    </lineage>
</organism>
<gene>
    <name evidence="1" type="ORF">FHS28_000675</name>
</gene>
<reference evidence="1 2" key="1">
    <citation type="submission" date="2020-08" db="EMBL/GenBank/DDBJ databases">
        <title>Genomic Encyclopedia of Type Strains, Phase III (KMG-III): the genomes of soil and plant-associated and newly described type strains.</title>
        <authorList>
            <person name="Whitman W."/>
        </authorList>
    </citation>
    <scope>NUCLEOTIDE SEQUENCE [LARGE SCALE GENOMIC DNA]</scope>
    <source>
        <strain evidence="1 2">CECT 7247</strain>
    </source>
</reference>
<evidence type="ECO:0000313" key="1">
    <source>
        <dbReference type="EMBL" id="MBB3193310.1"/>
    </source>
</evidence>
<evidence type="ECO:0008006" key="3">
    <source>
        <dbReference type="Google" id="ProtNLM"/>
    </source>
</evidence>